<keyword evidence="3" id="KW-1185">Reference proteome</keyword>
<dbReference type="PANTHER" id="PTHR48207">
    <property type="entry name" value="SUCCINATE--HYDROXYMETHYLGLUTARATE COA-TRANSFERASE"/>
    <property type="match status" value="1"/>
</dbReference>
<proteinExistence type="predicted"/>
<dbReference type="InterPro" id="IPR044855">
    <property type="entry name" value="CoA-Trfase_III_dom3_sf"/>
</dbReference>
<dbReference type="Gene3D" id="3.40.50.10540">
    <property type="entry name" value="Crotonobetainyl-coa:carnitine coa-transferase, domain 1"/>
    <property type="match status" value="1"/>
</dbReference>
<evidence type="ECO:0000313" key="2">
    <source>
        <dbReference type="EMBL" id="AXX97069.1"/>
    </source>
</evidence>
<dbReference type="InterPro" id="IPR023606">
    <property type="entry name" value="CoA-Trfase_III_dom_1_sf"/>
</dbReference>
<gene>
    <name evidence="2" type="ORF">BAR1_03470</name>
</gene>
<dbReference type="EMBL" id="CP032125">
    <property type="protein sequence ID" value="AXX97069.1"/>
    <property type="molecule type" value="Genomic_DNA"/>
</dbReference>
<keyword evidence="1 2" id="KW-0808">Transferase</keyword>
<sequence length="407" mass="43609">MARVLSDKAKSPLAGIRVLDASTFIAGPSCAALLGEFGAEVIKVEHPVGGDPLRRLGTDSGSDGRSLLWLNEGRNKRSVTLNLKSERGAAMFRDLAAKSDVVIENFRPGTFDKWGLSFETLRAANKGLIMLKVSGYGQDGPYRDLPGFARIAHAMSGLSHLTGEVDGPPLTPGSTSLADYMSGLYGVIGILMALRARDESGQGQMIDVALYESVFRALDEIAPAHALTGKVRGRQGIHTVNACPHGHFQCSDGKWVAIACTNDKMFVRFCAVMARPDLATPDKYATVQARIDDEVTVNRIVQDWTNAHTQAEVQQACNAGEVPCGAVLSIEDIANDPQYAARKTLTDMMVEGVGTLPFPSPLPRLSETPGKLETLGPKMGEGNAEIYGNLLGLSKDDLEMLQNKGVI</sequence>
<accession>A0A347UDZ1</accession>
<dbReference type="Pfam" id="PF02515">
    <property type="entry name" value="CoA_transf_3"/>
    <property type="match status" value="1"/>
</dbReference>
<dbReference type="PANTHER" id="PTHR48207:SF3">
    <property type="entry name" value="SUCCINATE--HYDROXYMETHYLGLUTARATE COA-TRANSFERASE"/>
    <property type="match status" value="1"/>
</dbReference>
<name>A0A347UDZ1_9RHOB</name>
<reference evidence="2 3" key="1">
    <citation type="submission" date="2018-09" db="EMBL/GenBank/DDBJ databases">
        <title>Profundibacter amoris BAR1 gen. nov., sp. nov., a new member of the Roseobacter clade isolated at Lokis Castle Vent Field on the Arctic Mid-Oceanic Ridge.</title>
        <authorList>
            <person name="Le Moine Bauer S."/>
            <person name="Sjoeberg A.G."/>
            <person name="L'Haridon S."/>
            <person name="Stokke R."/>
            <person name="Roalkvam I."/>
            <person name="Steen I.H."/>
            <person name="Dahle H."/>
        </authorList>
    </citation>
    <scope>NUCLEOTIDE SEQUENCE [LARGE SCALE GENOMIC DNA]</scope>
    <source>
        <strain evidence="2 3">BAR1</strain>
    </source>
</reference>
<organism evidence="2 3">
    <name type="scientific">Profundibacter amoris</name>
    <dbReference type="NCBI Taxonomy" id="2171755"/>
    <lineage>
        <taxon>Bacteria</taxon>
        <taxon>Pseudomonadati</taxon>
        <taxon>Pseudomonadota</taxon>
        <taxon>Alphaproteobacteria</taxon>
        <taxon>Rhodobacterales</taxon>
        <taxon>Paracoccaceae</taxon>
        <taxon>Profundibacter</taxon>
    </lineage>
</organism>
<dbReference type="OrthoDB" id="7208981at2"/>
<dbReference type="RefSeq" id="WP_118941727.1">
    <property type="nucleotide sequence ID" value="NZ_CP032125.1"/>
</dbReference>
<dbReference type="InterPro" id="IPR003673">
    <property type="entry name" value="CoA-Trfase_fam_III"/>
</dbReference>
<dbReference type="GO" id="GO:0008410">
    <property type="term" value="F:CoA-transferase activity"/>
    <property type="evidence" value="ECO:0007669"/>
    <property type="project" value="TreeGrafter"/>
</dbReference>
<dbReference type="AlphaFoldDB" id="A0A347UDZ1"/>
<dbReference type="Proteomes" id="UP000261704">
    <property type="component" value="Chromosome"/>
</dbReference>
<protein>
    <submittedName>
        <fullName evidence="2">CoA transferase</fullName>
    </submittedName>
</protein>
<dbReference type="InterPro" id="IPR050483">
    <property type="entry name" value="CoA-transferase_III_domain"/>
</dbReference>
<dbReference type="Gene3D" id="3.30.1540.10">
    <property type="entry name" value="formyl-coa transferase, domain 3"/>
    <property type="match status" value="1"/>
</dbReference>
<dbReference type="KEGG" id="pamo:BAR1_03470"/>
<dbReference type="SUPFAM" id="SSF89796">
    <property type="entry name" value="CoA-transferase family III (CaiB/BaiF)"/>
    <property type="match status" value="1"/>
</dbReference>
<evidence type="ECO:0000313" key="3">
    <source>
        <dbReference type="Proteomes" id="UP000261704"/>
    </source>
</evidence>
<evidence type="ECO:0000256" key="1">
    <source>
        <dbReference type="ARBA" id="ARBA00022679"/>
    </source>
</evidence>